<dbReference type="EMBL" id="JACXAJ010000006">
    <property type="protein sequence ID" value="MBD1398147.1"/>
    <property type="molecule type" value="Genomic_DNA"/>
</dbReference>
<evidence type="ECO:0000256" key="6">
    <source>
        <dbReference type="SAM" id="Phobius"/>
    </source>
</evidence>
<dbReference type="Pfam" id="PF06803">
    <property type="entry name" value="DUF1232"/>
    <property type="match status" value="1"/>
</dbReference>
<evidence type="ECO:0000256" key="4">
    <source>
        <dbReference type="ARBA" id="ARBA00023136"/>
    </source>
</evidence>
<reference evidence="8 9" key="1">
    <citation type="submission" date="2020-09" db="EMBL/GenBank/DDBJ databases">
        <title>Genome sequencing and assembly of Pontibacter sp.</title>
        <authorList>
            <person name="Chhetri G."/>
        </authorList>
    </citation>
    <scope>NUCLEOTIDE SEQUENCE [LARGE SCALE GENOMIC DNA]</scope>
    <source>
        <strain evidence="8 9">JH31</strain>
    </source>
</reference>
<accession>A0ABR7XIM8</accession>
<keyword evidence="4 6" id="KW-0472">Membrane</keyword>
<feature type="region of interest" description="Disordered" evidence="5">
    <location>
        <begin position="147"/>
        <end position="227"/>
    </location>
</feature>
<comment type="subcellular location">
    <subcellularLocation>
        <location evidence="1">Endomembrane system</location>
        <topology evidence="1">Multi-pass membrane protein</topology>
    </subcellularLocation>
</comment>
<comment type="caution">
    <text evidence="8">The sequence shown here is derived from an EMBL/GenBank/DDBJ whole genome shotgun (WGS) entry which is preliminary data.</text>
</comment>
<dbReference type="RefSeq" id="WP_191184291.1">
    <property type="nucleotide sequence ID" value="NZ_JACXAJ010000006.1"/>
</dbReference>
<feature type="domain" description="DUF1232" evidence="7">
    <location>
        <begin position="93"/>
        <end position="124"/>
    </location>
</feature>
<evidence type="ECO:0000313" key="8">
    <source>
        <dbReference type="EMBL" id="MBD1398147.1"/>
    </source>
</evidence>
<feature type="transmembrane region" description="Helical" evidence="6">
    <location>
        <begin position="83"/>
        <end position="103"/>
    </location>
</feature>
<evidence type="ECO:0000259" key="7">
    <source>
        <dbReference type="Pfam" id="PF06803"/>
    </source>
</evidence>
<evidence type="ECO:0000256" key="3">
    <source>
        <dbReference type="ARBA" id="ARBA00022989"/>
    </source>
</evidence>
<gene>
    <name evidence="8" type="ORF">H9Q13_13310</name>
</gene>
<name>A0ABR7XIM8_9BACT</name>
<evidence type="ECO:0000256" key="2">
    <source>
        <dbReference type="ARBA" id="ARBA00022692"/>
    </source>
</evidence>
<evidence type="ECO:0000313" key="9">
    <source>
        <dbReference type="Proteomes" id="UP000625551"/>
    </source>
</evidence>
<evidence type="ECO:0000256" key="5">
    <source>
        <dbReference type="SAM" id="MobiDB-lite"/>
    </source>
</evidence>
<protein>
    <submittedName>
        <fullName evidence="8">DUF1232 domain-containing protein</fullName>
    </submittedName>
</protein>
<evidence type="ECO:0000256" key="1">
    <source>
        <dbReference type="ARBA" id="ARBA00004127"/>
    </source>
</evidence>
<organism evidence="8 9">
    <name type="scientific">Pontibacter aquaedesilientis</name>
    <dbReference type="NCBI Taxonomy" id="2766980"/>
    <lineage>
        <taxon>Bacteria</taxon>
        <taxon>Pseudomonadati</taxon>
        <taxon>Bacteroidota</taxon>
        <taxon>Cytophagia</taxon>
        <taxon>Cytophagales</taxon>
        <taxon>Hymenobacteraceae</taxon>
        <taxon>Pontibacter</taxon>
    </lineage>
</organism>
<dbReference type="InterPro" id="IPR010652">
    <property type="entry name" value="DUF1232"/>
</dbReference>
<dbReference type="Proteomes" id="UP000625551">
    <property type="component" value="Unassembled WGS sequence"/>
</dbReference>
<sequence length="227" mass="24872">MDNQETTQKPDGKTISQSQLFKSILKKAEKYLEHPSQVIKLLNDAFKKATAKKSLGSLAAEAWESLQVLSHMIKSAMSGEYKGIPNTTLVGGVAVILYFLMPIDLIPDFIPVIGLLDDATLLAWFMTSIKSELDRFKDWDSTRQAQQKAAVHTLEPHHADSSFGTPKYSDQPGASTETTHEAMAHSSQGHGSQEPGHHEPIVRASTTDSSRVAKNPHDDIPDGGNIR</sequence>
<proteinExistence type="predicted"/>
<keyword evidence="3 6" id="KW-1133">Transmembrane helix</keyword>
<keyword evidence="9" id="KW-1185">Reference proteome</keyword>
<keyword evidence="2 6" id="KW-0812">Transmembrane</keyword>